<dbReference type="Gene3D" id="3.40.720.10">
    <property type="entry name" value="Alkaline Phosphatase, subunit A"/>
    <property type="match status" value="1"/>
</dbReference>
<comment type="caution">
    <text evidence="1">The sequence shown here is derived from an EMBL/GenBank/DDBJ whole genome shotgun (WGS) entry which is preliminary data.</text>
</comment>
<sequence length="546" mass="61874">MDDIKATNKRKTLIFGIDGGTWDILNPLLERGVMPCLNRLRESGAWGNLQSVVPVNSAAAWSSLVTGMAPEKHGIYDFFAWHSDRAKRTSVNATWLPRPTLFELMGKLGEVLALKVPMTYPPWPIPGVMVSGLPTPDDETAFTFPSDLAKRLNPLIEKDSAGRSWELEGDHRYLILSQLEAAQRSLENITDRLLKDNHPQTCFVVARDIDELQHFFWDSLTGKDEYGYLLRIEAYFNSIDRYLQRMVDWAGEEGRIVIMSDHGFGPVEGIWHLNDWLKNKGFLRLKSETGDKKQGKDLPLSIRLNFALKRRLLRLMQQFGMKGSKLEQSLIRIKMDGSKYVDLGEIDWYGTMAYAGNVGEELLPIFINLHGREPWGIVTPEIYDSVRDDLKKTLEENSNPMVLTVHRCEDIFAVDDPQKSSAPDLIVETINGAVQSDFCVNQDETFQRSRYRNGCHRRQGMFILAGADVKPQHADASLLDVPATILAWQGINPPAFYDGQILHQLIDSISTPEETAEIERIIGDKTCFSEDDEEGVRKKLESLGYM</sequence>
<proteinExistence type="predicted"/>
<evidence type="ECO:0008006" key="3">
    <source>
        <dbReference type="Google" id="ProtNLM"/>
    </source>
</evidence>
<gene>
    <name evidence="1" type="ORF">CEE37_02265</name>
</gene>
<dbReference type="PANTHER" id="PTHR10151">
    <property type="entry name" value="ECTONUCLEOTIDE PYROPHOSPHATASE/PHOSPHODIESTERASE"/>
    <property type="match status" value="1"/>
</dbReference>
<reference evidence="1 2" key="1">
    <citation type="submission" date="2017-06" db="EMBL/GenBank/DDBJ databases">
        <title>Novel microbial phyla capable of carbon fixation and sulfur reduction in deep-sea sediments.</title>
        <authorList>
            <person name="Huang J."/>
            <person name="Baker B."/>
            <person name="Wang Y."/>
        </authorList>
    </citation>
    <scope>NUCLEOTIDE SEQUENCE [LARGE SCALE GENOMIC DNA]</scope>
    <source>
        <strain evidence="1">B3_LCP</strain>
    </source>
</reference>
<evidence type="ECO:0000313" key="1">
    <source>
        <dbReference type="EMBL" id="TKJ42533.1"/>
    </source>
</evidence>
<dbReference type="GO" id="GO:0016787">
    <property type="term" value="F:hydrolase activity"/>
    <property type="evidence" value="ECO:0007669"/>
    <property type="project" value="UniProtKB-ARBA"/>
</dbReference>
<dbReference type="Proteomes" id="UP000319619">
    <property type="component" value="Unassembled WGS sequence"/>
</dbReference>
<accession>A0A532V5Q4</accession>
<dbReference type="EMBL" id="NJBN01000001">
    <property type="protein sequence ID" value="TKJ42533.1"/>
    <property type="molecule type" value="Genomic_DNA"/>
</dbReference>
<dbReference type="InterPro" id="IPR002591">
    <property type="entry name" value="Phosphodiest/P_Trfase"/>
</dbReference>
<dbReference type="AlphaFoldDB" id="A0A532V5Q4"/>
<organism evidence="1 2">
    <name type="scientific">candidate division LCP-89 bacterium B3_LCP</name>
    <dbReference type="NCBI Taxonomy" id="2012998"/>
    <lineage>
        <taxon>Bacteria</taxon>
        <taxon>Pseudomonadati</taxon>
        <taxon>Bacteria division LCP-89</taxon>
    </lineage>
</organism>
<dbReference type="Pfam" id="PF01663">
    <property type="entry name" value="Phosphodiest"/>
    <property type="match status" value="1"/>
</dbReference>
<dbReference type="PANTHER" id="PTHR10151:SF120">
    <property type="entry name" value="BIS(5'-ADENOSYL)-TRIPHOSPHATASE"/>
    <property type="match status" value="1"/>
</dbReference>
<protein>
    <recommendedName>
        <fullName evidence="3">Phosphodiesterase</fullName>
    </recommendedName>
</protein>
<dbReference type="InterPro" id="IPR017850">
    <property type="entry name" value="Alkaline_phosphatase_core_sf"/>
</dbReference>
<evidence type="ECO:0000313" key="2">
    <source>
        <dbReference type="Proteomes" id="UP000319619"/>
    </source>
</evidence>
<name>A0A532V5Q4_UNCL8</name>
<dbReference type="SUPFAM" id="SSF53649">
    <property type="entry name" value="Alkaline phosphatase-like"/>
    <property type="match status" value="1"/>
</dbReference>